<sequence>MIQTSALIISAVHFILMAVLLIGGIIMMLIKRRDHGRAAVMGMIGCFVLLLGAVFSVLSGFLYELLADYLGMGPTFTITNLINLILTVTGTGLLIWAVVARRDPAQPAGPQGQGWQQPPAGWQQPQQEPGWQNPQQPPFGG</sequence>
<reference evidence="3" key="1">
    <citation type="submission" date="2020-11" db="EMBL/GenBank/DDBJ databases">
        <title>Whole-genome analyses of Nonomuraea sp. K274.</title>
        <authorList>
            <person name="Veyisoglu A."/>
        </authorList>
    </citation>
    <scope>NUCLEOTIDE SEQUENCE</scope>
    <source>
        <strain evidence="3">K274</strain>
    </source>
</reference>
<proteinExistence type="predicted"/>
<keyword evidence="4" id="KW-1185">Reference proteome</keyword>
<feature type="transmembrane region" description="Helical" evidence="2">
    <location>
        <begin position="75"/>
        <end position="99"/>
    </location>
</feature>
<evidence type="ECO:0000313" key="4">
    <source>
        <dbReference type="Proteomes" id="UP000605361"/>
    </source>
</evidence>
<dbReference type="AlphaFoldDB" id="A0A931EXG7"/>
<keyword evidence="2" id="KW-0472">Membrane</keyword>
<name>A0A931EXG7_9ACTN</name>
<protein>
    <submittedName>
        <fullName evidence="3">Uncharacterized protein</fullName>
    </submittedName>
</protein>
<dbReference type="RefSeq" id="WP_195896722.1">
    <property type="nucleotide sequence ID" value="NZ_JADOGI010000052.1"/>
</dbReference>
<feature type="transmembrane region" description="Helical" evidence="2">
    <location>
        <begin position="42"/>
        <end position="63"/>
    </location>
</feature>
<evidence type="ECO:0000313" key="3">
    <source>
        <dbReference type="EMBL" id="MBF8187759.1"/>
    </source>
</evidence>
<evidence type="ECO:0000256" key="1">
    <source>
        <dbReference type="SAM" id="MobiDB-lite"/>
    </source>
</evidence>
<feature type="region of interest" description="Disordered" evidence="1">
    <location>
        <begin position="105"/>
        <end position="141"/>
    </location>
</feature>
<accession>A0A931EXG7</accession>
<dbReference type="Proteomes" id="UP000605361">
    <property type="component" value="Unassembled WGS sequence"/>
</dbReference>
<organism evidence="3 4">
    <name type="scientific">Nonomuraea cypriaca</name>
    <dbReference type="NCBI Taxonomy" id="1187855"/>
    <lineage>
        <taxon>Bacteria</taxon>
        <taxon>Bacillati</taxon>
        <taxon>Actinomycetota</taxon>
        <taxon>Actinomycetes</taxon>
        <taxon>Streptosporangiales</taxon>
        <taxon>Streptosporangiaceae</taxon>
        <taxon>Nonomuraea</taxon>
    </lineage>
</organism>
<keyword evidence="2" id="KW-1133">Transmembrane helix</keyword>
<evidence type="ECO:0000256" key="2">
    <source>
        <dbReference type="SAM" id="Phobius"/>
    </source>
</evidence>
<gene>
    <name evidence="3" type="ORF">ITP53_18870</name>
</gene>
<dbReference type="EMBL" id="JADOGI010000052">
    <property type="protein sequence ID" value="MBF8187759.1"/>
    <property type="molecule type" value="Genomic_DNA"/>
</dbReference>
<comment type="caution">
    <text evidence="3">The sequence shown here is derived from an EMBL/GenBank/DDBJ whole genome shotgun (WGS) entry which is preliminary data.</text>
</comment>
<keyword evidence="2" id="KW-0812">Transmembrane</keyword>
<feature type="transmembrane region" description="Helical" evidence="2">
    <location>
        <begin position="6"/>
        <end position="30"/>
    </location>
</feature>
<feature type="compositionally biased region" description="Low complexity" evidence="1">
    <location>
        <begin position="105"/>
        <end position="134"/>
    </location>
</feature>